<evidence type="ECO:0000259" key="2">
    <source>
        <dbReference type="PROSITE" id="PS50405"/>
    </source>
</evidence>
<dbReference type="InterPro" id="IPR036282">
    <property type="entry name" value="Glutathione-S-Trfase_C_sf"/>
</dbReference>
<dbReference type="RefSeq" id="WP_330194782.1">
    <property type="nucleotide sequence ID" value="NZ_JAZDRO010000001.1"/>
</dbReference>
<dbReference type="PANTHER" id="PTHR44051:SF8">
    <property type="entry name" value="GLUTATHIONE S-TRANSFERASE GSTA"/>
    <property type="match status" value="1"/>
</dbReference>
<name>A0ABU7LUL6_9PROT</name>
<gene>
    <name evidence="3" type="ORF">V0U35_01020</name>
</gene>
<dbReference type="InterPro" id="IPR040079">
    <property type="entry name" value="Glutathione_S-Trfase"/>
</dbReference>
<dbReference type="Pfam" id="PF13410">
    <property type="entry name" value="GST_C_2"/>
    <property type="match status" value="1"/>
</dbReference>
<dbReference type="InterPro" id="IPR004045">
    <property type="entry name" value="Glutathione_S-Trfase_N"/>
</dbReference>
<dbReference type="Pfam" id="PF13417">
    <property type="entry name" value="GST_N_3"/>
    <property type="match status" value="1"/>
</dbReference>
<dbReference type="SUPFAM" id="SSF47616">
    <property type="entry name" value="GST C-terminal domain-like"/>
    <property type="match status" value="1"/>
</dbReference>
<dbReference type="InterPro" id="IPR010987">
    <property type="entry name" value="Glutathione-S-Trfase_C-like"/>
</dbReference>
<protein>
    <submittedName>
        <fullName evidence="3">Glutathione S-transferase family protein</fullName>
    </submittedName>
</protein>
<accession>A0ABU7LUL6</accession>
<dbReference type="CDD" id="cd00299">
    <property type="entry name" value="GST_C_family"/>
    <property type="match status" value="1"/>
</dbReference>
<sequence length="225" mass="25334">MRILHHWPLDPFSRQVRLALAEKGLEIDTRLEKPWSNPESILAVNPAGTLPVLVDDREGARLTVCESGPVLAYLEEAYPEPALMPKGVAERAEMRRLMSWFDRKYDGEVNAYLLHEKLEKRAQGLGAPDPAMLRLGREHLRGHLDYLSGLLEARDGLAGPRYTLADVVAAAHLSCADYLGDVPWEEFEPVRAWYARVKCRPAFRALLADRLPGLEPASHYADLDF</sequence>
<feature type="domain" description="GST N-terminal" evidence="1">
    <location>
        <begin position="1"/>
        <end position="82"/>
    </location>
</feature>
<dbReference type="PROSITE" id="PS50405">
    <property type="entry name" value="GST_CTER"/>
    <property type="match status" value="1"/>
</dbReference>
<dbReference type="Proteomes" id="UP001310692">
    <property type="component" value="Unassembled WGS sequence"/>
</dbReference>
<proteinExistence type="predicted"/>
<feature type="domain" description="GST C-terminal" evidence="2">
    <location>
        <begin position="87"/>
        <end position="220"/>
    </location>
</feature>
<dbReference type="PANTHER" id="PTHR44051">
    <property type="entry name" value="GLUTATHIONE S-TRANSFERASE-RELATED"/>
    <property type="match status" value="1"/>
</dbReference>
<organism evidence="3 4">
    <name type="scientific">Hyphobacterium marinum</name>
    <dbReference type="NCBI Taxonomy" id="3116574"/>
    <lineage>
        <taxon>Bacteria</taxon>
        <taxon>Pseudomonadati</taxon>
        <taxon>Pseudomonadota</taxon>
        <taxon>Alphaproteobacteria</taxon>
        <taxon>Maricaulales</taxon>
        <taxon>Maricaulaceae</taxon>
        <taxon>Hyphobacterium</taxon>
    </lineage>
</organism>
<evidence type="ECO:0000313" key="4">
    <source>
        <dbReference type="Proteomes" id="UP001310692"/>
    </source>
</evidence>
<dbReference type="Gene3D" id="1.20.1050.10">
    <property type="match status" value="1"/>
</dbReference>
<dbReference type="PROSITE" id="PS50404">
    <property type="entry name" value="GST_NTER"/>
    <property type="match status" value="1"/>
</dbReference>
<evidence type="ECO:0000313" key="3">
    <source>
        <dbReference type="EMBL" id="MEE2565244.1"/>
    </source>
</evidence>
<evidence type="ECO:0000259" key="1">
    <source>
        <dbReference type="PROSITE" id="PS50404"/>
    </source>
</evidence>
<dbReference type="SFLD" id="SFLDS00019">
    <property type="entry name" value="Glutathione_Transferase_(cytos"/>
    <property type="match status" value="1"/>
</dbReference>
<reference evidence="3 4" key="1">
    <citation type="submission" date="2024-01" db="EMBL/GenBank/DDBJ databases">
        <title>Hyphobacterium bacterium isolated from marine sediment.</title>
        <authorList>
            <person name="Zhao S."/>
        </authorList>
    </citation>
    <scope>NUCLEOTIDE SEQUENCE [LARGE SCALE GENOMIC DNA]</scope>
    <source>
        <strain evidence="3 4">Y60-23</strain>
    </source>
</reference>
<dbReference type="SUPFAM" id="SSF52833">
    <property type="entry name" value="Thioredoxin-like"/>
    <property type="match status" value="1"/>
</dbReference>
<keyword evidence="4" id="KW-1185">Reference proteome</keyword>
<dbReference type="InterPro" id="IPR036249">
    <property type="entry name" value="Thioredoxin-like_sf"/>
</dbReference>
<comment type="caution">
    <text evidence="3">The sequence shown here is derived from an EMBL/GenBank/DDBJ whole genome shotgun (WGS) entry which is preliminary data.</text>
</comment>
<dbReference type="CDD" id="cd00570">
    <property type="entry name" value="GST_N_family"/>
    <property type="match status" value="1"/>
</dbReference>
<dbReference type="EMBL" id="JAZDRO010000001">
    <property type="protein sequence ID" value="MEE2565244.1"/>
    <property type="molecule type" value="Genomic_DNA"/>
</dbReference>
<dbReference type="Gene3D" id="3.40.30.10">
    <property type="entry name" value="Glutaredoxin"/>
    <property type="match status" value="1"/>
</dbReference>
<dbReference type="SFLD" id="SFLDG00358">
    <property type="entry name" value="Main_(cytGST)"/>
    <property type="match status" value="1"/>
</dbReference>